<protein>
    <submittedName>
        <fullName evidence="2">Uncharacterized protein</fullName>
    </submittedName>
</protein>
<gene>
    <name evidence="2" type="ORF">HD601_003882</name>
</gene>
<dbReference type="RefSeq" id="WP_184824585.1">
    <property type="nucleotide sequence ID" value="NZ_JACHMM010000001.1"/>
</dbReference>
<organism evidence="2 3">
    <name type="scientific">Jiangella mangrovi</name>
    <dbReference type="NCBI Taxonomy" id="1524084"/>
    <lineage>
        <taxon>Bacteria</taxon>
        <taxon>Bacillati</taxon>
        <taxon>Actinomycetota</taxon>
        <taxon>Actinomycetes</taxon>
        <taxon>Jiangellales</taxon>
        <taxon>Jiangellaceae</taxon>
        <taxon>Jiangella</taxon>
    </lineage>
</organism>
<evidence type="ECO:0000313" key="3">
    <source>
        <dbReference type="Proteomes" id="UP000542813"/>
    </source>
</evidence>
<dbReference type="AlphaFoldDB" id="A0A7W9GSU6"/>
<proteinExistence type="predicted"/>
<keyword evidence="3" id="KW-1185">Reference proteome</keyword>
<comment type="caution">
    <text evidence="2">The sequence shown here is derived from an EMBL/GenBank/DDBJ whole genome shotgun (WGS) entry which is preliminary data.</text>
</comment>
<sequence length="65" mass="7359">MSIDDARSIARSRSGESLAEQIRRKGLTPITSVDELRADVWDSDHELDAFLSFFRLSRNADLSHP</sequence>
<feature type="region of interest" description="Disordered" evidence="1">
    <location>
        <begin position="1"/>
        <end position="21"/>
    </location>
</feature>
<evidence type="ECO:0000256" key="1">
    <source>
        <dbReference type="SAM" id="MobiDB-lite"/>
    </source>
</evidence>
<accession>A0A7W9GSU6</accession>
<dbReference type="EMBL" id="JACHMM010000001">
    <property type="protein sequence ID" value="MBB5789307.1"/>
    <property type="molecule type" value="Genomic_DNA"/>
</dbReference>
<name>A0A7W9GSU6_9ACTN</name>
<reference evidence="2 3" key="1">
    <citation type="submission" date="2020-08" db="EMBL/GenBank/DDBJ databases">
        <title>Sequencing the genomes of 1000 actinobacteria strains.</title>
        <authorList>
            <person name="Klenk H.-P."/>
        </authorList>
    </citation>
    <scope>NUCLEOTIDE SEQUENCE [LARGE SCALE GENOMIC DNA]</scope>
    <source>
        <strain evidence="2 3">DSM 102122</strain>
    </source>
</reference>
<dbReference type="Proteomes" id="UP000542813">
    <property type="component" value="Unassembled WGS sequence"/>
</dbReference>
<evidence type="ECO:0000313" key="2">
    <source>
        <dbReference type="EMBL" id="MBB5789307.1"/>
    </source>
</evidence>